<reference evidence="3 4" key="1">
    <citation type="submission" date="2017-04" db="EMBL/GenBank/DDBJ databases">
        <title>Complete genome sequences of Rhizobium genomic linages associated to common bean (phaseolus vulgaris).</title>
        <authorList>
            <person name="Santamaria R.I."/>
            <person name="Bustos P."/>
            <person name="Perez-Carrascal O."/>
            <person name="Martinez-Flores I."/>
            <person name="Juarez S."/>
            <person name="Lozano L."/>
            <person name="Miranda F."/>
            <person name="Vinuesa P."/>
            <person name="Martinez-Romero E."/>
            <person name="Cevallos M.A."/>
            <person name="Romero D."/>
            <person name="Davila G."/>
            <person name="Gonzalez V."/>
        </authorList>
    </citation>
    <scope>NUCLEOTIDE SEQUENCE [LARGE SCALE GENOMIC DNA]</scope>
    <source>
        <strain evidence="3 4">NXC12</strain>
        <plasmid evidence="4">pretnxc12b</plasmid>
    </source>
</reference>
<dbReference type="Proteomes" id="UP000194159">
    <property type="component" value="Plasmid pRetNXC12b"/>
</dbReference>
<evidence type="ECO:0000256" key="1">
    <source>
        <dbReference type="ARBA" id="ARBA00023172"/>
    </source>
</evidence>
<name>A0AAN1BJP5_RHIET</name>
<dbReference type="NCBIfam" id="NF033563">
    <property type="entry name" value="transpos_IS30"/>
    <property type="match status" value="1"/>
</dbReference>
<dbReference type="PANTHER" id="PTHR10948">
    <property type="entry name" value="TRANSPOSASE"/>
    <property type="match status" value="1"/>
</dbReference>
<geneLocation type="plasmid" evidence="4">
    <name>pretnxc12b</name>
</geneLocation>
<protein>
    <submittedName>
        <fullName evidence="3">IS30 family insertion sequence transposase protein</fullName>
    </submittedName>
</protein>
<gene>
    <name evidence="3" type="ORF">NXC12_PB00109</name>
</gene>
<dbReference type="GO" id="GO:0032196">
    <property type="term" value="P:transposition"/>
    <property type="evidence" value="ECO:0007669"/>
    <property type="project" value="TreeGrafter"/>
</dbReference>
<dbReference type="InterPro" id="IPR051917">
    <property type="entry name" value="Transposase-Integrase"/>
</dbReference>
<dbReference type="PANTHER" id="PTHR10948:SF23">
    <property type="entry name" value="TRANSPOSASE INSI FOR INSERTION SEQUENCE ELEMENT IS30A-RELATED"/>
    <property type="match status" value="1"/>
</dbReference>
<dbReference type="EMBL" id="CP020908">
    <property type="protein sequence ID" value="ARQ12513.1"/>
    <property type="molecule type" value="Genomic_DNA"/>
</dbReference>
<keyword evidence="3" id="KW-0614">Plasmid</keyword>
<dbReference type="GO" id="GO:0005829">
    <property type="term" value="C:cytosol"/>
    <property type="evidence" value="ECO:0007669"/>
    <property type="project" value="TreeGrafter"/>
</dbReference>
<evidence type="ECO:0000259" key="2">
    <source>
        <dbReference type="Pfam" id="PF13936"/>
    </source>
</evidence>
<sequence length="313" mass="36892">MKRTYSQIDMDERRRIAGWRAAGLSATVIAEKLGRHRSTIFRELKRNAFEDPQMPDLNGYYCVTANEMARERRAKLRKLARFSHVRQSVIERIIHGWSPQQIAGRMRLERHPICVSYETIYKFAYSADGQAIKLWRHLPERRARRRSRHARRRHGRRFSPELNILHRPDTVAERKQFGHWECDLIQFRKKFGKANVTSLVERVSRFAVFLRNNDRQSKPIMDGLIEVLQPLPHAARRSITFHRGTEFSEWPYLQEYILFPSATCQKKQVEADRGQVDRGAPTPTHAARRPITFDRGTEFSEWPYLQAGIETQT</sequence>
<dbReference type="GO" id="GO:0004803">
    <property type="term" value="F:transposase activity"/>
    <property type="evidence" value="ECO:0007669"/>
    <property type="project" value="TreeGrafter"/>
</dbReference>
<evidence type="ECO:0000313" key="3">
    <source>
        <dbReference type="EMBL" id="ARQ12513.1"/>
    </source>
</evidence>
<dbReference type="Pfam" id="PF13936">
    <property type="entry name" value="HTH_38"/>
    <property type="match status" value="1"/>
</dbReference>
<organism evidence="3 4">
    <name type="scientific">Rhizobium etli</name>
    <dbReference type="NCBI Taxonomy" id="29449"/>
    <lineage>
        <taxon>Bacteria</taxon>
        <taxon>Pseudomonadati</taxon>
        <taxon>Pseudomonadota</taxon>
        <taxon>Alphaproteobacteria</taxon>
        <taxon>Hyphomicrobiales</taxon>
        <taxon>Rhizobiaceae</taxon>
        <taxon>Rhizobium/Agrobacterium group</taxon>
        <taxon>Rhizobium</taxon>
    </lineage>
</organism>
<proteinExistence type="predicted"/>
<dbReference type="InterPro" id="IPR025246">
    <property type="entry name" value="IS30-like_HTH"/>
</dbReference>
<keyword evidence="1" id="KW-0233">DNA recombination</keyword>
<dbReference type="AlphaFoldDB" id="A0AAN1BJP5"/>
<dbReference type="GO" id="GO:0006310">
    <property type="term" value="P:DNA recombination"/>
    <property type="evidence" value="ECO:0007669"/>
    <property type="project" value="UniProtKB-KW"/>
</dbReference>
<feature type="domain" description="Transposase IS30-like HTH" evidence="2">
    <location>
        <begin position="5"/>
        <end position="47"/>
    </location>
</feature>
<evidence type="ECO:0000313" key="4">
    <source>
        <dbReference type="Proteomes" id="UP000194159"/>
    </source>
</evidence>
<accession>A0AAN1BJP5</accession>
<dbReference type="InterPro" id="IPR053392">
    <property type="entry name" value="Transposase_IS30-like"/>
</dbReference>